<feature type="domain" description="RNA polymerase sigma-70 region 2" evidence="5">
    <location>
        <begin position="8"/>
        <end position="75"/>
    </location>
</feature>
<evidence type="ECO:0000259" key="5">
    <source>
        <dbReference type="Pfam" id="PF04542"/>
    </source>
</evidence>
<dbReference type="GO" id="GO:0016987">
    <property type="term" value="F:sigma factor activity"/>
    <property type="evidence" value="ECO:0007669"/>
    <property type="project" value="UniProtKB-KW"/>
</dbReference>
<protein>
    <submittedName>
        <fullName evidence="7">Putative RNA polymerase ECF-type sigma factor</fullName>
    </submittedName>
</protein>
<dbReference type="eggNOG" id="COG1595">
    <property type="taxonomic scope" value="Bacteria"/>
</dbReference>
<evidence type="ECO:0000313" key="8">
    <source>
        <dbReference type="Proteomes" id="UP000028701"/>
    </source>
</evidence>
<feature type="domain" description="RNA polymerase sigma factor 70 region 4 type 2" evidence="6">
    <location>
        <begin position="113"/>
        <end position="159"/>
    </location>
</feature>
<evidence type="ECO:0000256" key="4">
    <source>
        <dbReference type="ARBA" id="ARBA00023163"/>
    </source>
</evidence>
<dbReference type="SUPFAM" id="SSF88946">
    <property type="entry name" value="Sigma2 domain of RNA polymerase sigma factors"/>
    <property type="match status" value="1"/>
</dbReference>
<evidence type="ECO:0000256" key="3">
    <source>
        <dbReference type="ARBA" id="ARBA00023082"/>
    </source>
</evidence>
<gene>
    <name evidence="7" type="ORF">RRU01S_34_00260</name>
</gene>
<dbReference type="OrthoDB" id="9794372at2"/>
<reference evidence="7 8" key="1">
    <citation type="submission" date="2014-08" db="EMBL/GenBank/DDBJ databases">
        <title>Whole genome shotgun sequence of Rhizobium rubi NBRC 13261.</title>
        <authorList>
            <person name="Katano-Makiyama Y."/>
            <person name="Hosoyama A."/>
            <person name="Hashimoto M."/>
            <person name="Hosoyama Y."/>
            <person name="Noguchi M."/>
            <person name="Tsuchikane K."/>
            <person name="Uohara A."/>
            <person name="Ohji S."/>
            <person name="Ichikawa N."/>
            <person name="Kimura A."/>
            <person name="Yamazoe A."/>
            <person name="Fujita N."/>
        </authorList>
    </citation>
    <scope>NUCLEOTIDE SEQUENCE [LARGE SCALE GENOMIC DNA]</scope>
    <source>
        <strain evidence="7 8">NBRC 13261</strain>
    </source>
</reference>
<dbReference type="Pfam" id="PF08281">
    <property type="entry name" value="Sigma70_r4_2"/>
    <property type="match status" value="1"/>
</dbReference>
<keyword evidence="3" id="KW-0731">Sigma factor</keyword>
<dbReference type="GO" id="GO:0003677">
    <property type="term" value="F:DNA binding"/>
    <property type="evidence" value="ECO:0007669"/>
    <property type="project" value="InterPro"/>
</dbReference>
<dbReference type="GO" id="GO:0006352">
    <property type="term" value="P:DNA-templated transcription initiation"/>
    <property type="evidence" value="ECO:0007669"/>
    <property type="project" value="InterPro"/>
</dbReference>
<dbReference type="InterPro" id="IPR014284">
    <property type="entry name" value="RNA_pol_sigma-70_dom"/>
</dbReference>
<comment type="similarity">
    <text evidence="1">Belongs to the sigma-70 factor family. ECF subfamily.</text>
</comment>
<dbReference type="Pfam" id="PF04542">
    <property type="entry name" value="Sigma70_r2"/>
    <property type="match status" value="1"/>
</dbReference>
<name>A0A081D2X4_9HYPH</name>
<dbReference type="PANTHER" id="PTHR43133">
    <property type="entry name" value="RNA POLYMERASE ECF-TYPE SIGMA FACTO"/>
    <property type="match status" value="1"/>
</dbReference>
<proteinExistence type="inferred from homology"/>
<dbReference type="InterPro" id="IPR013325">
    <property type="entry name" value="RNA_pol_sigma_r2"/>
</dbReference>
<dbReference type="PANTHER" id="PTHR43133:SF63">
    <property type="entry name" value="RNA POLYMERASE SIGMA FACTOR FECI-RELATED"/>
    <property type="match status" value="1"/>
</dbReference>
<dbReference type="Gene3D" id="1.10.10.10">
    <property type="entry name" value="Winged helix-like DNA-binding domain superfamily/Winged helix DNA-binding domain"/>
    <property type="match status" value="1"/>
</dbReference>
<dbReference type="InterPro" id="IPR013249">
    <property type="entry name" value="RNA_pol_sigma70_r4_t2"/>
</dbReference>
<dbReference type="Proteomes" id="UP000028701">
    <property type="component" value="Unassembled WGS sequence"/>
</dbReference>
<dbReference type="InterPro" id="IPR013324">
    <property type="entry name" value="RNA_pol_sigma_r3/r4-like"/>
</dbReference>
<evidence type="ECO:0000256" key="1">
    <source>
        <dbReference type="ARBA" id="ARBA00010641"/>
    </source>
</evidence>
<dbReference type="NCBIfam" id="TIGR02937">
    <property type="entry name" value="sigma70-ECF"/>
    <property type="match status" value="1"/>
</dbReference>
<dbReference type="InterPro" id="IPR039425">
    <property type="entry name" value="RNA_pol_sigma-70-like"/>
</dbReference>
<dbReference type="InterPro" id="IPR036388">
    <property type="entry name" value="WH-like_DNA-bd_sf"/>
</dbReference>
<dbReference type="SUPFAM" id="SSF88659">
    <property type="entry name" value="Sigma3 and sigma4 domains of RNA polymerase sigma factors"/>
    <property type="match status" value="1"/>
</dbReference>
<dbReference type="InterPro" id="IPR007627">
    <property type="entry name" value="RNA_pol_sigma70_r2"/>
</dbReference>
<comment type="caution">
    <text evidence="7">The sequence shown here is derived from an EMBL/GenBank/DDBJ whole genome shotgun (WGS) entry which is preliminary data.</text>
</comment>
<keyword evidence="4" id="KW-0804">Transcription</keyword>
<dbReference type="EMBL" id="BBJU01000034">
    <property type="protein sequence ID" value="GAK73270.1"/>
    <property type="molecule type" value="Genomic_DNA"/>
</dbReference>
<keyword evidence="2" id="KW-0805">Transcription regulation</keyword>
<dbReference type="Gene3D" id="1.10.1740.10">
    <property type="match status" value="1"/>
</dbReference>
<dbReference type="AlphaFoldDB" id="A0A081D2X4"/>
<organism evidence="7 8">
    <name type="scientific">Agrobacterium rubi TR3 = NBRC 13261</name>
    <dbReference type="NCBI Taxonomy" id="1368415"/>
    <lineage>
        <taxon>Bacteria</taxon>
        <taxon>Pseudomonadati</taxon>
        <taxon>Pseudomonadota</taxon>
        <taxon>Alphaproteobacteria</taxon>
        <taxon>Hyphomicrobiales</taxon>
        <taxon>Rhizobiaceae</taxon>
        <taxon>Rhizobium/Agrobacterium group</taxon>
        <taxon>Agrobacterium</taxon>
    </lineage>
</organism>
<evidence type="ECO:0000259" key="6">
    <source>
        <dbReference type="Pfam" id="PF08281"/>
    </source>
</evidence>
<dbReference type="RefSeq" id="WP_045232687.1">
    <property type="nucleotide sequence ID" value="NZ_BBJU01000034.1"/>
</dbReference>
<accession>A0A081D2X4</accession>
<sequence length="167" mass="19166">MAWDLHKLFLRHASGITRSLRRRGLSEETAADITQDTFLRVLMVPPTETVTNSNPAAYLYQVSRNLGINHQRREQLMDRVDLCDDTIANIVDPHPLPDTVVFDRQRLKLTAIALAELPERTRRAFELHRLGDLTINQVGQEIGLSTTRTWALIRDAYRHIVMRTDGI</sequence>
<evidence type="ECO:0000313" key="7">
    <source>
        <dbReference type="EMBL" id="GAK73270.1"/>
    </source>
</evidence>
<evidence type="ECO:0000256" key="2">
    <source>
        <dbReference type="ARBA" id="ARBA00023015"/>
    </source>
</evidence>